<dbReference type="EMBL" id="MNPL01031912">
    <property type="protein sequence ID" value="OQR66574.1"/>
    <property type="molecule type" value="Genomic_DNA"/>
</dbReference>
<evidence type="ECO:0000313" key="2">
    <source>
        <dbReference type="Proteomes" id="UP000192247"/>
    </source>
</evidence>
<dbReference type="InParanoid" id="A0A1V9WZB5"/>
<evidence type="ECO:0000313" key="1">
    <source>
        <dbReference type="EMBL" id="OQR66574.1"/>
    </source>
</evidence>
<comment type="caution">
    <text evidence="1">The sequence shown here is derived from an EMBL/GenBank/DDBJ whole genome shotgun (WGS) entry which is preliminary data.</text>
</comment>
<dbReference type="AlphaFoldDB" id="A0A1V9WZB5"/>
<accession>A0A1V9WZB5</accession>
<reference evidence="1 2" key="1">
    <citation type="journal article" date="2017" name="Gigascience">
        <title>Draft genome of the honey bee ectoparasitic mite, Tropilaelaps mercedesae, is shaped by the parasitic life history.</title>
        <authorList>
            <person name="Dong X."/>
            <person name="Armstrong S.D."/>
            <person name="Xia D."/>
            <person name="Makepeace B.L."/>
            <person name="Darby A.C."/>
            <person name="Kadowaki T."/>
        </authorList>
    </citation>
    <scope>NUCLEOTIDE SEQUENCE [LARGE SCALE GENOMIC DNA]</scope>
    <source>
        <strain evidence="1">Wuxi-XJTLU</strain>
    </source>
</reference>
<gene>
    <name evidence="1" type="ORF">BIW11_04968</name>
</gene>
<proteinExistence type="predicted"/>
<keyword evidence="2" id="KW-1185">Reference proteome</keyword>
<organism evidence="1 2">
    <name type="scientific">Tropilaelaps mercedesae</name>
    <dbReference type="NCBI Taxonomy" id="418985"/>
    <lineage>
        <taxon>Eukaryota</taxon>
        <taxon>Metazoa</taxon>
        <taxon>Ecdysozoa</taxon>
        <taxon>Arthropoda</taxon>
        <taxon>Chelicerata</taxon>
        <taxon>Arachnida</taxon>
        <taxon>Acari</taxon>
        <taxon>Parasitiformes</taxon>
        <taxon>Mesostigmata</taxon>
        <taxon>Gamasina</taxon>
        <taxon>Dermanyssoidea</taxon>
        <taxon>Laelapidae</taxon>
        <taxon>Tropilaelaps</taxon>
    </lineage>
</organism>
<sequence>MANAFLNGVSDPNAAEWTGAVVGGVLCPRRVPLGAVPSDGVLAPRSNWTLYKVASDVLHDVFSRILHKQRSRHITTDSHVQSECTSIRRL</sequence>
<dbReference type="Proteomes" id="UP000192247">
    <property type="component" value="Unassembled WGS sequence"/>
</dbReference>
<protein>
    <submittedName>
        <fullName evidence="1">Uncharacterized protein</fullName>
    </submittedName>
</protein>
<name>A0A1V9WZB5_9ACAR</name>